<dbReference type="GO" id="GO:0016740">
    <property type="term" value="F:transferase activity"/>
    <property type="evidence" value="ECO:0007669"/>
    <property type="project" value="UniProtKB-KW"/>
</dbReference>
<keyword evidence="2" id="KW-0472">Membrane</keyword>
<feature type="compositionally biased region" description="Polar residues" evidence="1">
    <location>
        <begin position="1"/>
        <end position="14"/>
    </location>
</feature>
<sequence>MTITGFESTGQSAGENVLPPRQVTAAEDLDAELRALEDGIATAAPASAVPAGEKTDEQAGEPVRRRPLWRALTWQDVLAIASFLAVALFVTAPLWLNLDHELRDDPQDQAFFEWMLAHGARVLTDGAYPFFSDRMNYPDGVNMMANTSVLAVSLPLTPVTLLFGPHVAFNVFLTGALALTGASWYLVLARRLVTSRLAAWVGALLCTFAPSMISHAAGHPNIVSQFLVPLIIWRTLELRVPGRAVRNGLLLGGLLIWQAFINLEILFMTAVGLGVFCAVLAVARRKRHRGETFAFLRGLAVAGILALAVLAYPLSVQFFGPQSYQGLAESVRAFGADLGSFTAYSTHSVAGRTDLPLTLAQNPSEQNAFFGWGLVVLFFGLILWMRRSAAVLTLGALAVLFAAMSLGPSVHLDGADTGVPGIWAFLHHLPVLNSAVPTRWAMAIAPIVGIVLALGCQRAADLARTQPHTRGPIRVAMITAVAMALVPIVPLQLATVAMEPVPAFVTSGQWQRYVDDEHTMVTLPLPDSSYPDPLRWSAYTGQDLRIAGAYALLPTQNPQDPADHTAAFAPPWRPTSGLMASIRQGNPTPEVTAARREMTLADLRYWKAGVVVLTPQTRDVEMLRTMSDLLGFRPTWTGGVWMWDVRDLVDDPDAVLTAEASS</sequence>
<evidence type="ECO:0000313" key="5">
    <source>
        <dbReference type="Proteomes" id="UP000676967"/>
    </source>
</evidence>
<feature type="transmembrane region" description="Helical" evidence="2">
    <location>
        <begin position="367"/>
        <end position="384"/>
    </location>
</feature>
<organism evidence="4 5">
    <name type="scientific">Actinoplanes ianthinogenes</name>
    <dbReference type="NCBI Taxonomy" id="122358"/>
    <lineage>
        <taxon>Bacteria</taxon>
        <taxon>Bacillati</taxon>
        <taxon>Actinomycetota</taxon>
        <taxon>Actinomycetes</taxon>
        <taxon>Micromonosporales</taxon>
        <taxon>Micromonosporaceae</taxon>
        <taxon>Actinoplanes</taxon>
    </lineage>
</organism>
<dbReference type="RefSeq" id="WP_189332341.1">
    <property type="nucleotide sequence ID" value="NZ_AP023356.1"/>
</dbReference>
<evidence type="ECO:0000256" key="1">
    <source>
        <dbReference type="SAM" id="MobiDB-lite"/>
    </source>
</evidence>
<evidence type="ECO:0000259" key="3">
    <source>
        <dbReference type="Pfam" id="PF19830"/>
    </source>
</evidence>
<evidence type="ECO:0000256" key="2">
    <source>
        <dbReference type="SAM" id="Phobius"/>
    </source>
</evidence>
<feature type="domain" description="DUF6311" evidence="3">
    <location>
        <begin position="130"/>
        <end position="416"/>
    </location>
</feature>
<dbReference type="Proteomes" id="UP000676967">
    <property type="component" value="Chromosome"/>
</dbReference>
<feature type="transmembrane region" description="Helical" evidence="2">
    <location>
        <begin position="74"/>
        <end position="96"/>
    </location>
</feature>
<gene>
    <name evidence="4" type="ORF">Aiant_41470</name>
</gene>
<feature type="transmembrane region" description="Helical" evidence="2">
    <location>
        <begin position="294"/>
        <end position="314"/>
    </location>
</feature>
<reference evidence="4 5" key="1">
    <citation type="submission" date="2020-08" db="EMBL/GenBank/DDBJ databases">
        <title>Whole genome shotgun sequence of Actinoplanes ianthinogenes NBRC 13996.</title>
        <authorList>
            <person name="Komaki H."/>
            <person name="Tamura T."/>
        </authorList>
    </citation>
    <scope>NUCLEOTIDE SEQUENCE [LARGE SCALE GENOMIC DNA]</scope>
    <source>
        <strain evidence="4 5">NBRC 13996</strain>
    </source>
</reference>
<dbReference type="Pfam" id="PF19830">
    <property type="entry name" value="DUF6311"/>
    <property type="match status" value="1"/>
</dbReference>
<feature type="transmembrane region" description="Helical" evidence="2">
    <location>
        <begin position="167"/>
        <end position="188"/>
    </location>
</feature>
<feature type="region of interest" description="Disordered" evidence="1">
    <location>
        <begin position="1"/>
        <end position="21"/>
    </location>
</feature>
<feature type="transmembrane region" description="Helical" evidence="2">
    <location>
        <begin position="391"/>
        <end position="410"/>
    </location>
</feature>
<dbReference type="InterPro" id="IPR046278">
    <property type="entry name" value="DUF6311"/>
</dbReference>
<name>A0ABM7LWE5_9ACTN</name>
<feature type="transmembrane region" description="Helical" evidence="2">
    <location>
        <begin position="255"/>
        <end position="282"/>
    </location>
</feature>
<proteinExistence type="predicted"/>
<feature type="transmembrane region" description="Helical" evidence="2">
    <location>
        <begin position="472"/>
        <end position="493"/>
    </location>
</feature>
<keyword evidence="2" id="KW-1133">Transmembrane helix</keyword>
<keyword evidence="4" id="KW-0808">Transferase</keyword>
<feature type="transmembrane region" description="Helical" evidence="2">
    <location>
        <begin position="440"/>
        <end position="460"/>
    </location>
</feature>
<keyword evidence="2" id="KW-0812">Transmembrane</keyword>
<keyword evidence="5" id="KW-1185">Reference proteome</keyword>
<protein>
    <submittedName>
        <fullName evidence="4">Glycosyl transferase</fullName>
    </submittedName>
</protein>
<evidence type="ECO:0000313" key="4">
    <source>
        <dbReference type="EMBL" id="BCJ43490.1"/>
    </source>
</evidence>
<accession>A0ABM7LWE5</accession>
<feature type="transmembrane region" description="Helical" evidence="2">
    <location>
        <begin position="197"/>
        <end position="217"/>
    </location>
</feature>
<dbReference type="EMBL" id="AP023356">
    <property type="protein sequence ID" value="BCJ43490.1"/>
    <property type="molecule type" value="Genomic_DNA"/>
</dbReference>